<dbReference type="Gene3D" id="1.10.10.10">
    <property type="entry name" value="Winged helix-like DNA-binding domain superfamily/Winged helix DNA-binding domain"/>
    <property type="match status" value="1"/>
</dbReference>
<evidence type="ECO:0000313" key="3">
    <source>
        <dbReference type="EMBL" id="SIS40084.1"/>
    </source>
</evidence>
<feature type="domain" description="Peptidase S74" evidence="1">
    <location>
        <begin position="185"/>
        <end position="280"/>
    </location>
</feature>
<proteinExistence type="predicted"/>
<evidence type="ECO:0000313" key="2">
    <source>
        <dbReference type="EMBL" id="AZA98245.1"/>
    </source>
</evidence>
<protein>
    <submittedName>
        <fullName evidence="3">Chaperone of endosialidase</fullName>
    </submittedName>
    <submittedName>
        <fullName evidence="2">Tail fiber domain-containing protein</fullName>
    </submittedName>
</protein>
<dbReference type="InterPro" id="IPR030392">
    <property type="entry name" value="S74_ICA"/>
</dbReference>
<dbReference type="OrthoDB" id="1488700at2"/>
<dbReference type="EMBL" id="CP033926">
    <property type="protein sequence ID" value="AZA98245.1"/>
    <property type="molecule type" value="Genomic_DNA"/>
</dbReference>
<reference evidence="3 4" key="1">
    <citation type="submission" date="2017-01" db="EMBL/GenBank/DDBJ databases">
        <authorList>
            <person name="Mah S.A."/>
            <person name="Swanson W.J."/>
            <person name="Moy G.W."/>
            <person name="Vacquier V.D."/>
        </authorList>
    </citation>
    <scope>NUCLEOTIDE SEQUENCE [LARGE SCALE GENOMIC DNA]</scope>
    <source>
        <strain evidence="3 4">DSM 16927</strain>
    </source>
</reference>
<dbReference type="AlphaFoldDB" id="A0A1N7ISM5"/>
<reference evidence="2 5" key="2">
    <citation type="submission" date="2018-11" db="EMBL/GenBank/DDBJ databases">
        <title>Proposal to divide the Flavobacteriaceae and reorganize its genera based on Amino Acid Identity values calculated from whole genome sequences.</title>
        <authorList>
            <person name="Nicholson A.C."/>
            <person name="Gulvik C.A."/>
            <person name="Whitney A.M."/>
            <person name="Humrighouse B.W."/>
            <person name="Bell M."/>
            <person name="Holmes B."/>
            <person name="Steigerwalt A.G."/>
            <person name="Villarma A."/>
            <person name="Sheth M."/>
            <person name="Batra D."/>
            <person name="Pryor J."/>
            <person name="Bernardet J.-F."/>
            <person name="Hugo C."/>
            <person name="Kampfer P."/>
            <person name="Newman J."/>
            <person name="McQuiston J.R."/>
        </authorList>
    </citation>
    <scope>NUCLEOTIDE SEQUENCE [LARGE SCALE GENOMIC DNA]</scope>
    <source>
        <strain evidence="2 5">DSM 16927</strain>
    </source>
</reference>
<dbReference type="EMBL" id="FTNZ01000006">
    <property type="protein sequence ID" value="SIS40084.1"/>
    <property type="molecule type" value="Genomic_DNA"/>
</dbReference>
<keyword evidence="5" id="KW-1185">Reference proteome</keyword>
<dbReference type="STRING" id="112234.SAMN05421768_106350"/>
<dbReference type="Pfam" id="PF13884">
    <property type="entry name" value="Peptidase_S74"/>
    <property type="match status" value="1"/>
</dbReference>
<sequence>MQNSTFLQKTHSAVFRLCLFGSTTITSLLYSQAGGKIGINTPNPKATLDITAKTDGTSQAEGLMIPRLTGDQIQTMTANIQPGTESLMIYATASPASPTAKVSKITQPGYYFWNGTNWESMGVNSNIYTADGSITTPLASRNVDLNGKNLVFSGTGSVGIGTAPSASAKLDVAGTVKASAIDYNSDERLKQNITEIKSSDEIVSKLRPVSYFWNETGKKKGGNAQLQYGLVAQDVEKVLPNIVSTDNEGYKSVNYNELIPLLLQAVQEQGKKIDELQKEIQQLKKSK</sequence>
<dbReference type="KEGG" id="cjt:EG359_00895"/>
<gene>
    <name evidence="2" type="ORF">EG359_00895</name>
    <name evidence="3" type="ORF">SAMN05421768_106350</name>
</gene>
<organism evidence="3 4">
    <name type="scientific">Chryseobacterium joostei</name>
    <dbReference type="NCBI Taxonomy" id="112234"/>
    <lineage>
        <taxon>Bacteria</taxon>
        <taxon>Pseudomonadati</taxon>
        <taxon>Bacteroidota</taxon>
        <taxon>Flavobacteriia</taxon>
        <taxon>Flavobacteriales</taxon>
        <taxon>Weeksellaceae</taxon>
        <taxon>Chryseobacterium group</taxon>
        <taxon>Chryseobacterium</taxon>
    </lineage>
</organism>
<dbReference type="PROSITE" id="PS51688">
    <property type="entry name" value="ICA"/>
    <property type="match status" value="1"/>
</dbReference>
<evidence type="ECO:0000313" key="4">
    <source>
        <dbReference type="Proteomes" id="UP000186106"/>
    </source>
</evidence>
<dbReference type="Proteomes" id="UP000186106">
    <property type="component" value="Unassembled WGS sequence"/>
</dbReference>
<evidence type="ECO:0000313" key="5">
    <source>
        <dbReference type="Proteomes" id="UP000279541"/>
    </source>
</evidence>
<dbReference type="InterPro" id="IPR036388">
    <property type="entry name" value="WH-like_DNA-bd_sf"/>
</dbReference>
<evidence type="ECO:0000259" key="1">
    <source>
        <dbReference type="PROSITE" id="PS51688"/>
    </source>
</evidence>
<dbReference type="Proteomes" id="UP000279541">
    <property type="component" value="Chromosome"/>
</dbReference>
<accession>A0A1N7ISM5</accession>
<dbReference type="RefSeq" id="WP_076355917.1">
    <property type="nucleotide sequence ID" value="NZ_CP033926.1"/>
</dbReference>
<name>A0A1N7ISM5_9FLAO</name>